<evidence type="ECO:0000256" key="1">
    <source>
        <dbReference type="SAM" id="MobiDB-lite"/>
    </source>
</evidence>
<accession>L5MJP1</accession>
<sequence length="93" mass="11519">MHQASSLITKEDEKSLMKKYNWRLVYTMQSYPNRRKRKEEEEEEEKEEEEEEEEEQEEEEEEEEEELLTCLKNHSDYTPGFIRKVVQKDIWSN</sequence>
<gene>
    <name evidence="2" type="ORF">MDA_GLEAN10014298</name>
</gene>
<feature type="compositionally biased region" description="Acidic residues" evidence="1">
    <location>
        <begin position="40"/>
        <end position="67"/>
    </location>
</feature>
<keyword evidence="3" id="KW-1185">Reference proteome</keyword>
<evidence type="ECO:0000313" key="3">
    <source>
        <dbReference type="Proteomes" id="UP000010556"/>
    </source>
</evidence>
<dbReference type="Proteomes" id="UP000010556">
    <property type="component" value="Unassembled WGS sequence"/>
</dbReference>
<evidence type="ECO:0000313" key="2">
    <source>
        <dbReference type="EMBL" id="ELK38480.1"/>
    </source>
</evidence>
<reference evidence="3" key="1">
    <citation type="journal article" date="2013" name="Science">
        <title>Comparative analysis of bat genomes provides insight into the evolution of flight and immunity.</title>
        <authorList>
            <person name="Zhang G."/>
            <person name="Cowled C."/>
            <person name="Shi Z."/>
            <person name="Huang Z."/>
            <person name="Bishop-Lilly K.A."/>
            <person name="Fang X."/>
            <person name="Wynne J.W."/>
            <person name="Xiong Z."/>
            <person name="Baker M.L."/>
            <person name="Zhao W."/>
            <person name="Tachedjian M."/>
            <person name="Zhu Y."/>
            <person name="Zhou P."/>
            <person name="Jiang X."/>
            <person name="Ng J."/>
            <person name="Yang L."/>
            <person name="Wu L."/>
            <person name="Xiao J."/>
            <person name="Feng Y."/>
            <person name="Chen Y."/>
            <person name="Sun X."/>
            <person name="Zhang Y."/>
            <person name="Marsh G.A."/>
            <person name="Crameri G."/>
            <person name="Broder C.C."/>
            <person name="Frey K.G."/>
            <person name="Wang L.F."/>
            <person name="Wang J."/>
        </authorList>
    </citation>
    <scope>NUCLEOTIDE SEQUENCE [LARGE SCALE GENOMIC DNA]</scope>
</reference>
<name>L5MJP1_MYODS</name>
<proteinExistence type="predicted"/>
<feature type="region of interest" description="Disordered" evidence="1">
    <location>
        <begin position="32"/>
        <end position="73"/>
    </location>
</feature>
<dbReference type="EMBL" id="KB098932">
    <property type="protein sequence ID" value="ELK38480.1"/>
    <property type="molecule type" value="Genomic_DNA"/>
</dbReference>
<organism evidence="2 3">
    <name type="scientific">Myotis davidii</name>
    <name type="common">David's myotis</name>
    <dbReference type="NCBI Taxonomy" id="225400"/>
    <lineage>
        <taxon>Eukaryota</taxon>
        <taxon>Metazoa</taxon>
        <taxon>Chordata</taxon>
        <taxon>Craniata</taxon>
        <taxon>Vertebrata</taxon>
        <taxon>Euteleostomi</taxon>
        <taxon>Mammalia</taxon>
        <taxon>Eutheria</taxon>
        <taxon>Laurasiatheria</taxon>
        <taxon>Chiroptera</taxon>
        <taxon>Yangochiroptera</taxon>
        <taxon>Vespertilionidae</taxon>
        <taxon>Myotis</taxon>
    </lineage>
</organism>
<dbReference type="AlphaFoldDB" id="L5MJP1"/>
<protein>
    <submittedName>
        <fullName evidence="2">Uncharacterized protein</fullName>
    </submittedName>
</protein>